<comment type="subcellular location">
    <subcellularLocation>
        <location evidence="1">Membrane</location>
        <topology evidence="1">Lipid-anchor</topology>
    </subcellularLocation>
</comment>
<keyword evidence="2 8" id="KW-0732">Signal</keyword>
<evidence type="ECO:0000256" key="5">
    <source>
        <dbReference type="ARBA" id="ARBA00023288"/>
    </source>
</evidence>
<dbReference type="OrthoDB" id="9812878at2"/>
<keyword evidence="4" id="KW-0564">Palmitate</keyword>
<protein>
    <recommendedName>
        <fullName evidence="6">Lipoprotein</fullName>
    </recommendedName>
</protein>
<dbReference type="CDD" id="cd13597">
    <property type="entry name" value="PBP2_lipoprotein_Tp32"/>
    <property type="match status" value="1"/>
</dbReference>
<dbReference type="PIRSF" id="PIRSF002854">
    <property type="entry name" value="MetQ"/>
    <property type="match status" value="1"/>
</dbReference>
<evidence type="ECO:0000256" key="6">
    <source>
        <dbReference type="PIRNR" id="PIRNR002854"/>
    </source>
</evidence>
<dbReference type="PANTHER" id="PTHR30429">
    <property type="entry name" value="D-METHIONINE-BINDING LIPOPROTEIN METQ"/>
    <property type="match status" value="1"/>
</dbReference>
<dbReference type="EMBL" id="FNHQ01000022">
    <property type="protein sequence ID" value="SDN06799.1"/>
    <property type="molecule type" value="Genomic_DNA"/>
</dbReference>
<proteinExistence type="inferred from homology"/>
<dbReference type="PROSITE" id="PS51257">
    <property type="entry name" value="PROKAR_LIPOPROTEIN"/>
    <property type="match status" value="1"/>
</dbReference>
<evidence type="ECO:0000313" key="9">
    <source>
        <dbReference type="EMBL" id="SDN06799.1"/>
    </source>
</evidence>
<dbReference type="Proteomes" id="UP000199309">
    <property type="component" value="Unassembled WGS sequence"/>
</dbReference>
<dbReference type="GO" id="GO:0016020">
    <property type="term" value="C:membrane"/>
    <property type="evidence" value="ECO:0007669"/>
    <property type="project" value="UniProtKB-SubCell"/>
</dbReference>
<evidence type="ECO:0000256" key="2">
    <source>
        <dbReference type="ARBA" id="ARBA00022729"/>
    </source>
</evidence>
<dbReference type="SUPFAM" id="SSF53850">
    <property type="entry name" value="Periplasmic binding protein-like II"/>
    <property type="match status" value="1"/>
</dbReference>
<dbReference type="RefSeq" id="WP_091651427.1">
    <property type="nucleotide sequence ID" value="NZ_FNHQ01000022.1"/>
</dbReference>
<organism evidence="9 10">
    <name type="scientific">Megasphaera paucivorans</name>
    <dbReference type="NCBI Taxonomy" id="349095"/>
    <lineage>
        <taxon>Bacteria</taxon>
        <taxon>Bacillati</taxon>
        <taxon>Bacillota</taxon>
        <taxon>Negativicutes</taxon>
        <taxon>Veillonellales</taxon>
        <taxon>Veillonellaceae</taxon>
        <taxon>Megasphaera</taxon>
    </lineage>
</organism>
<keyword evidence="5 6" id="KW-0449">Lipoprotein</keyword>
<dbReference type="PANTHER" id="PTHR30429:SF0">
    <property type="entry name" value="METHIONINE-BINDING LIPOPROTEIN METQ"/>
    <property type="match status" value="1"/>
</dbReference>
<dbReference type="AlphaFoldDB" id="A0A1G9YCH1"/>
<feature type="lipid moiety-binding region" description="S-diacylglycerol cysteine" evidence="7">
    <location>
        <position position="25"/>
    </location>
</feature>
<evidence type="ECO:0000256" key="3">
    <source>
        <dbReference type="ARBA" id="ARBA00023136"/>
    </source>
</evidence>
<dbReference type="InterPro" id="IPR004872">
    <property type="entry name" value="Lipoprotein_NlpA"/>
</dbReference>
<name>A0A1G9YCH1_9FIRM</name>
<evidence type="ECO:0000313" key="10">
    <source>
        <dbReference type="Proteomes" id="UP000199309"/>
    </source>
</evidence>
<accession>A0A1G9YCH1</accession>
<dbReference type="STRING" id="349095.SAMN05660299_02044"/>
<evidence type="ECO:0000256" key="7">
    <source>
        <dbReference type="PIRSR" id="PIRSR002854-1"/>
    </source>
</evidence>
<evidence type="ECO:0000256" key="1">
    <source>
        <dbReference type="ARBA" id="ARBA00004635"/>
    </source>
</evidence>
<gene>
    <name evidence="9" type="ORF">SAMN05660299_02044</name>
</gene>
<dbReference type="Gene3D" id="3.40.190.10">
    <property type="entry name" value="Periplasmic binding protein-like II"/>
    <property type="match status" value="2"/>
</dbReference>
<evidence type="ECO:0000256" key="4">
    <source>
        <dbReference type="ARBA" id="ARBA00023139"/>
    </source>
</evidence>
<feature type="chain" id="PRO_5038748044" description="Lipoprotein" evidence="8">
    <location>
        <begin position="23"/>
        <end position="277"/>
    </location>
</feature>
<keyword evidence="10" id="KW-1185">Reference proteome</keyword>
<reference evidence="9 10" key="1">
    <citation type="submission" date="2016-10" db="EMBL/GenBank/DDBJ databases">
        <authorList>
            <person name="de Groot N.N."/>
        </authorList>
    </citation>
    <scope>NUCLEOTIDE SEQUENCE [LARGE SCALE GENOMIC DNA]</scope>
    <source>
        <strain evidence="9 10">DSM 16981</strain>
    </source>
</reference>
<evidence type="ECO:0000256" key="8">
    <source>
        <dbReference type="SAM" id="SignalP"/>
    </source>
</evidence>
<comment type="similarity">
    <text evidence="6">Belongs to the nlpA lipoprotein family.</text>
</comment>
<keyword evidence="3" id="KW-0472">Membrane</keyword>
<dbReference type="NCBIfam" id="TIGR00363">
    <property type="entry name" value="MetQ/NlpA family lipoprotein"/>
    <property type="match status" value="1"/>
</dbReference>
<dbReference type="Pfam" id="PF03180">
    <property type="entry name" value="Lipoprotein_9"/>
    <property type="match status" value="1"/>
</dbReference>
<sequence length="277" mass="30405">MKQFKKLTFLAATTLLSLALLASGCGSSTPENNKDGSKSVTITVGATPVPHSEILNEIKPLLAKEGVNLKIVEFTDYVKPNLALADKELDANFFQHKPYLDKFDAEHGLKLQEACKVHLEPMGVYSKKITDLKNLPNNAKVAIPNDPTNGGRALLILQSAGLITLKDKDNITSTVQDIANNPKQLQFVELDAAQIPRSLSDVDIAVINTNFAMEANLNPLKDALYLESKDSPYANILVVREGDINRPEIQKLIKALQSPEVKKFIEEKYKGAILPSF</sequence>
<feature type="signal peptide" evidence="8">
    <location>
        <begin position="1"/>
        <end position="22"/>
    </location>
</feature>